<dbReference type="InterPro" id="IPR016054">
    <property type="entry name" value="LY6_UPA_recep-like"/>
</dbReference>
<dbReference type="InterPro" id="IPR018363">
    <property type="entry name" value="CD59_antigen_CS"/>
</dbReference>
<dbReference type="SMART" id="SM00134">
    <property type="entry name" value="LU"/>
    <property type="match status" value="1"/>
</dbReference>
<dbReference type="RefSeq" id="XP_028372357.1">
    <property type="nucleotide sequence ID" value="XM_028516556.2"/>
</dbReference>
<dbReference type="Gene3D" id="2.10.60.10">
    <property type="entry name" value="CD59"/>
    <property type="match status" value="1"/>
</dbReference>
<gene>
    <name evidence="18" type="primary">CD59</name>
    <name evidence="15" type="ORF">HJG60_011348</name>
</gene>
<keyword evidence="7" id="KW-1015">Disulfide bond</keyword>
<dbReference type="PANTHER" id="PTHR10036">
    <property type="entry name" value="CD59 GLYCOPROTEIN"/>
    <property type="match status" value="1"/>
</dbReference>
<evidence type="ECO:0000256" key="9">
    <source>
        <dbReference type="ARBA" id="ARBA00023288"/>
    </source>
</evidence>
<dbReference type="EMBL" id="JABVXQ010000006">
    <property type="protein sequence ID" value="KAF6104417.1"/>
    <property type="molecule type" value="Genomic_DNA"/>
</dbReference>
<dbReference type="GO" id="GO:0005886">
    <property type="term" value="C:plasma membrane"/>
    <property type="evidence" value="ECO:0007669"/>
    <property type="project" value="UniProtKB-SubCell"/>
</dbReference>
<keyword evidence="5 13" id="KW-0732">Signal</keyword>
<dbReference type="GO" id="GO:0098552">
    <property type="term" value="C:side of membrane"/>
    <property type="evidence" value="ECO:0007669"/>
    <property type="project" value="UniProtKB-KW"/>
</dbReference>
<keyword evidence="16" id="KW-1185">Reference proteome</keyword>
<dbReference type="Pfam" id="PF25152">
    <property type="entry name" value="CD59"/>
    <property type="match status" value="1"/>
</dbReference>
<evidence type="ECO:0000313" key="17">
    <source>
        <dbReference type="Proteomes" id="UP000664940"/>
    </source>
</evidence>
<proteinExistence type="predicted"/>
<evidence type="ECO:0000256" key="12">
    <source>
        <dbReference type="ARBA" id="ARBA00031867"/>
    </source>
</evidence>
<keyword evidence="6" id="KW-0472">Membrane</keyword>
<dbReference type="PROSITE" id="PS00983">
    <property type="entry name" value="LY6_UPAR"/>
    <property type="match status" value="1"/>
</dbReference>
<evidence type="ECO:0000256" key="6">
    <source>
        <dbReference type="ARBA" id="ARBA00023136"/>
    </source>
</evidence>
<accession>A0A6J2LXA7</accession>
<reference evidence="15 17" key="1">
    <citation type="journal article" date="2020" name="Nature">
        <title>Six reference-quality genomes reveal evolution of bat adaptations.</title>
        <authorList>
            <person name="Jebb D."/>
            <person name="Huang Z."/>
            <person name="Pippel M."/>
            <person name="Hughes G.M."/>
            <person name="Lavrichenko K."/>
            <person name="Devanna P."/>
            <person name="Winkler S."/>
            <person name="Jermiin L.S."/>
            <person name="Skirmuntt E.C."/>
            <person name="Katzourakis A."/>
            <person name="Burkitt-Gray L."/>
            <person name="Ray D.A."/>
            <person name="Sullivan K.A.M."/>
            <person name="Roscito J.G."/>
            <person name="Kirilenko B.M."/>
            <person name="Davalos L.M."/>
            <person name="Corthals A.P."/>
            <person name="Power M.L."/>
            <person name="Jones G."/>
            <person name="Ransome R.D."/>
            <person name="Dechmann D.K.N."/>
            <person name="Locatelli A.G."/>
            <person name="Puechmaille S.J."/>
            <person name="Fedrigo O."/>
            <person name="Jarvis E.D."/>
            <person name="Hiller M."/>
            <person name="Vernes S.C."/>
            <person name="Myers E.W."/>
            <person name="Teeling E.C."/>
        </authorList>
    </citation>
    <scope>NUCLEOTIDE SEQUENCE [LARGE SCALE GENOMIC DNA]</scope>
    <source>
        <strain evidence="15">Bat1K_MPI-CBG_1</strain>
    </source>
</reference>
<dbReference type="SUPFAM" id="SSF57302">
    <property type="entry name" value="Snake toxin-like"/>
    <property type="match status" value="1"/>
</dbReference>
<evidence type="ECO:0000259" key="14">
    <source>
        <dbReference type="SMART" id="SM00134"/>
    </source>
</evidence>
<dbReference type="GeneID" id="114499996"/>
<evidence type="ECO:0000256" key="4">
    <source>
        <dbReference type="ARBA" id="ARBA00022622"/>
    </source>
</evidence>
<evidence type="ECO:0000256" key="1">
    <source>
        <dbReference type="ARBA" id="ARBA00004609"/>
    </source>
</evidence>
<dbReference type="InterPro" id="IPR045860">
    <property type="entry name" value="Snake_toxin-like_sf"/>
</dbReference>
<keyword evidence="8" id="KW-0325">Glycoprotein</keyword>
<dbReference type="CTD" id="966"/>
<reference evidence="18" key="2">
    <citation type="submission" date="2025-04" db="UniProtKB">
        <authorList>
            <consortium name="RefSeq"/>
        </authorList>
    </citation>
    <scope>IDENTIFICATION</scope>
    <source>
        <tissue evidence="18">Muscle</tissue>
    </source>
</reference>
<evidence type="ECO:0000256" key="8">
    <source>
        <dbReference type="ARBA" id="ARBA00023180"/>
    </source>
</evidence>
<comment type="subcellular location">
    <subcellularLocation>
        <location evidence="1">Cell membrane</location>
        <topology evidence="1">Lipid-anchor</topology>
        <topology evidence="1">GPI-anchor</topology>
    </subcellularLocation>
</comment>
<keyword evidence="4" id="KW-0336">GPI-anchor</keyword>
<evidence type="ECO:0000256" key="3">
    <source>
        <dbReference type="ARBA" id="ARBA00015038"/>
    </source>
</evidence>
<evidence type="ECO:0000256" key="2">
    <source>
        <dbReference type="ARBA" id="ARBA00011481"/>
    </source>
</evidence>
<protein>
    <recommendedName>
        <fullName evidence="3">CD59 glycoprotein</fullName>
    </recommendedName>
    <alternativeName>
        <fullName evidence="11">MAC-inhibitory protein</fullName>
    </alternativeName>
    <alternativeName>
        <fullName evidence="12">Membrane attack complex inhibition factor</fullName>
    </alternativeName>
    <alternativeName>
        <fullName evidence="10">Protectin</fullName>
    </alternativeName>
</protein>
<organism evidence="16 18">
    <name type="scientific">Phyllostomus discolor</name>
    <name type="common">pale spear-nosed bat</name>
    <dbReference type="NCBI Taxonomy" id="89673"/>
    <lineage>
        <taxon>Eukaryota</taxon>
        <taxon>Metazoa</taxon>
        <taxon>Chordata</taxon>
        <taxon>Craniata</taxon>
        <taxon>Vertebrata</taxon>
        <taxon>Euteleostomi</taxon>
        <taxon>Mammalia</taxon>
        <taxon>Eutheria</taxon>
        <taxon>Laurasiatheria</taxon>
        <taxon>Chiroptera</taxon>
        <taxon>Yangochiroptera</taxon>
        <taxon>Phyllostomidae</taxon>
        <taxon>Phyllostominae</taxon>
        <taxon>Phyllostomus</taxon>
    </lineage>
</organism>
<evidence type="ECO:0000256" key="5">
    <source>
        <dbReference type="ARBA" id="ARBA00022729"/>
    </source>
</evidence>
<feature type="signal peptide" evidence="13">
    <location>
        <begin position="1"/>
        <end position="24"/>
    </location>
</feature>
<evidence type="ECO:0000256" key="7">
    <source>
        <dbReference type="ARBA" id="ARBA00023157"/>
    </source>
</evidence>
<dbReference type="PANTHER" id="PTHR10036:SF24">
    <property type="entry name" value="CD59 GLYCOPROTEIN"/>
    <property type="match status" value="1"/>
</dbReference>
<dbReference type="Proteomes" id="UP000504628">
    <property type="component" value="Chromosome 6"/>
</dbReference>
<evidence type="ECO:0000256" key="11">
    <source>
        <dbReference type="ARBA" id="ARBA00031590"/>
    </source>
</evidence>
<feature type="chain" id="PRO_5044641424" description="CD59 glycoprotein" evidence="13">
    <location>
        <begin position="25"/>
        <end position="121"/>
    </location>
</feature>
<evidence type="ECO:0000256" key="13">
    <source>
        <dbReference type="SAM" id="SignalP"/>
    </source>
</evidence>
<evidence type="ECO:0000313" key="15">
    <source>
        <dbReference type="EMBL" id="KAF6104417.1"/>
    </source>
</evidence>
<sequence length="121" mass="13471">MGSKGFILLGLLFVLSVLCHSGYSLQCYRCLNPGGMCTNIFNCTPDSDACLSLFGEVQTHYGCWTFANCDFKHLSERFGEKKLKYECCQKDLCNRSGGTSITGTTVLLVTPLLTAFWRLFI</sequence>
<evidence type="ECO:0000256" key="10">
    <source>
        <dbReference type="ARBA" id="ARBA00029920"/>
    </source>
</evidence>
<dbReference type="GO" id="GO:0001848">
    <property type="term" value="F:complement binding"/>
    <property type="evidence" value="ECO:0007669"/>
    <property type="project" value="TreeGrafter"/>
</dbReference>
<dbReference type="AlphaFoldDB" id="A0A6J2LXA7"/>
<dbReference type="KEGG" id="pdic:114499996"/>
<dbReference type="CDD" id="cd23554">
    <property type="entry name" value="TFP_LU_ECD_CD59"/>
    <property type="match status" value="1"/>
</dbReference>
<dbReference type="GO" id="GO:0001971">
    <property type="term" value="P:negative regulation of activation of membrane attack complex"/>
    <property type="evidence" value="ECO:0007669"/>
    <property type="project" value="TreeGrafter"/>
</dbReference>
<name>A0A6J2LXA7_9CHIR</name>
<feature type="domain" description="UPAR/Ly6" evidence="14">
    <location>
        <begin position="25"/>
        <end position="108"/>
    </location>
</feature>
<keyword evidence="9" id="KW-0449">Lipoprotein</keyword>
<dbReference type="OrthoDB" id="10011411at2759"/>
<dbReference type="InterPro" id="IPR056949">
    <property type="entry name" value="CD59"/>
</dbReference>
<dbReference type="Proteomes" id="UP000664940">
    <property type="component" value="Unassembled WGS sequence"/>
</dbReference>
<evidence type="ECO:0000313" key="18">
    <source>
        <dbReference type="RefSeq" id="XP_028372357.1"/>
    </source>
</evidence>
<comment type="subunit">
    <text evidence="2">Interacts with T-cell surface antigen CD2.</text>
</comment>
<evidence type="ECO:0000313" key="16">
    <source>
        <dbReference type="Proteomes" id="UP000504628"/>
    </source>
</evidence>